<keyword evidence="4" id="KW-1185">Reference proteome</keyword>
<dbReference type="InterPro" id="IPR011335">
    <property type="entry name" value="Restrct_endonuc-II-like"/>
</dbReference>
<evidence type="ECO:0000313" key="3">
    <source>
        <dbReference type="EMBL" id="MDI4646237.1"/>
    </source>
</evidence>
<evidence type="ECO:0000256" key="1">
    <source>
        <dbReference type="ARBA" id="ARBA00006738"/>
    </source>
</evidence>
<accession>A0ABT6THD6</accession>
<evidence type="ECO:0000313" key="4">
    <source>
        <dbReference type="Proteomes" id="UP001161691"/>
    </source>
</evidence>
<dbReference type="Gene3D" id="3.40.1350.10">
    <property type="match status" value="1"/>
</dbReference>
<proteinExistence type="inferred from homology"/>
<dbReference type="SUPFAM" id="SSF52980">
    <property type="entry name" value="Restriction endonuclease-like"/>
    <property type="match status" value="1"/>
</dbReference>
<comment type="caution">
    <text evidence="3">The sequence shown here is derived from an EMBL/GenBank/DDBJ whole genome shotgun (WGS) entry which is preliminary data.</text>
</comment>
<dbReference type="RefSeq" id="WP_282909108.1">
    <property type="nucleotide sequence ID" value="NZ_JAGRPV010000001.1"/>
</dbReference>
<comment type="similarity">
    <text evidence="1 2">Belongs to the UPF0102 family.</text>
</comment>
<organism evidence="3 4">
    <name type="scientific">Cohnella hashimotonis</name>
    <dbReference type="NCBI Taxonomy" id="2826895"/>
    <lineage>
        <taxon>Bacteria</taxon>
        <taxon>Bacillati</taxon>
        <taxon>Bacillota</taxon>
        <taxon>Bacilli</taxon>
        <taxon>Bacillales</taxon>
        <taxon>Paenibacillaceae</taxon>
        <taxon>Cohnella</taxon>
    </lineage>
</organism>
<dbReference type="NCBIfam" id="NF009154">
    <property type="entry name" value="PRK12497.3-3"/>
    <property type="match status" value="1"/>
</dbReference>
<gene>
    <name evidence="3" type="ORF">KB449_14765</name>
</gene>
<dbReference type="InterPro" id="IPR003509">
    <property type="entry name" value="UPF0102_YraN-like"/>
</dbReference>
<dbReference type="Proteomes" id="UP001161691">
    <property type="component" value="Unassembled WGS sequence"/>
</dbReference>
<dbReference type="Pfam" id="PF02021">
    <property type="entry name" value="UPF0102"/>
    <property type="match status" value="1"/>
</dbReference>
<dbReference type="NCBIfam" id="NF009150">
    <property type="entry name" value="PRK12497.1-3"/>
    <property type="match status" value="1"/>
</dbReference>
<dbReference type="NCBIfam" id="TIGR00252">
    <property type="entry name" value="YraN family protein"/>
    <property type="match status" value="1"/>
</dbReference>
<evidence type="ECO:0000256" key="2">
    <source>
        <dbReference type="HAMAP-Rule" id="MF_00048"/>
    </source>
</evidence>
<reference evidence="3" key="1">
    <citation type="submission" date="2023-04" db="EMBL/GenBank/DDBJ databases">
        <title>Comparative genomic analysis of Cohnella hashimotonis sp. nov., isolated from the International Space Station.</title>
        <authorList>
            <person name="Venkateswaran K."/>
            <person name="Simpson A."/>
        </authorList>
    </citation>
    <scope>NUCLEOTIDE SEQUENCE</scope>
    <source>
        <strain evidence="3">F6_2S_P_1</strain>
    </source>
</reference>
<dbReference type="EMBL" id="JAGRPV010000001">
    <property type="protein sequence ID" value="MDI4646237.1"/>
    <property type="molecule type" value="Genomic_DNA"/>
</dbReference>
<protein>
    <recommendedName>
        <fullName evidence="2">UPF0102 protein KB449_14765</fullName>
    </recommendedName>
</protein>
<dbReference type="PANTHER" id="PTHR34039:SF1">
    <property type="entry name" value="UPF0102 PROTEIN YRAN"/>
    <property type="match status" value="1"/>
</dbReference>
<sequence>MTRDPGAGKRRPDLRKRRGDRAEAEAAVFLERLGYRIRERNWRCRTGELDIVASDGDVTVIVEVRSRRENSRFGSAVEAVTPRKCMQVRATAQVYLRFAGLEGARTRFDVVAVTFDGTDGVAEVRHLIGAF</sequence>
<dbReference type="HAMAP" id="MF_00048">
    <property type="entry name" value="UPF0102"/>
    <property type="match status" value="1"/>
</dbReference>
<dbReference type="InterPro" id="IPR011856">
    <property type="entry name" value="tRNA_endonuc-like_dom_sf"/>
</dbReference>
<name>A0ABT6THD6_9BACL</name>
<dbReference type="PANTHER" id="PTHR34039">
    <property type="entry name" value="UPF0102 PROTEIN YRAN"/>
    <property type="match status" value="1"/>
</dbReference>